<evidence type="ECO:0000313" key="6">
    <source>
        <dbReference type="Proteomes" id="UP001139308"/>
    </source>
</evidence>
<dbReference type="GO" id="GO:0003677">
    <property type="term" value="F:DNA binding"/>
    <property type="evidence" value="ECO:0007669"/>
    <property type="project" value="UniProtKB-KW"/>
</dbReference>
<dbReference type="EMBL" id="JAKLJA010000001">
    <property type="protein sequence ID" value="MCG5072247.1"/>
    <property type="molecule type" value="Genomic_DNA"/>
</dbReference>
<dbReference type="InterPro" id="IPR039418">
    <property type="entry name" value="LexA-like"/>
</dbReference>
<evidence type="ECO:0000313" key="5">
    <source>
        <dbReference type="EMBL" id="MCG5072247.1"/>
    </source>
</evidence>
<evidence type="ECO:0000256" key="3">
    <source>
        <dbReference type="ARBA" id="ARBA00023163"/>
    </source>
</evidence>
<dbReference type="Proteomes" id="UP001139308">
    <property type="component" value="Unassembled WGS sequence"/>
</dbReference>
<keyword evidence="2" id="KW-0238">DNA-binding</keyword>
<dbReference type="PANTHER" id="PTHR40661:SF3">
    <property type="entry name" value="FELS-1 PROPHAGE TRANSCRIPTIONAL REGULATOR"/>
    <property type="match status" value="1"/>
</dbReference>
<organism evidence="5 6">
    <name type="scientific">Paraburkholderia tagetis</name>
    <dbReference type="NCBI Taxonomy" id="2913261"/>
    <lineage>
        <taxon>Bacteria</taxon>
        <taxon>Pseudomonadati</taxon>
        <taxon>Pseudomonadota</taxon>
        <taxon>Betaproteobacteria</taxon>
        <taxon>Burkholderiales</taxon>
        <taxon>Burkholderiaceae</taxon>
        <taxon>Paraburkholderia</taxon>
    </lineage>
</organism>
<dbReference type="Gene3D" id="2.10.109.10">
    <property type="entry name" value="Umud Fragment, subunit A"/>
    <property type="match status" value="1"/>
</dbReference>
<comment type="caution">
    <text evidence="5">The sequence shown here is derived from an EMBL/GenBank/DDBJ whole genome shotgun (WGS) entry which is preliminary data.</text>
</comment>
<keyword evidence="3" id="KW-0804">Transcription</keyword>
<dbReference type="SUPFAM" id="SSF51306">
    <property type="entry name" value="LexA/Signal peptidase"/>
    <property type="match status" value="1"/>
</dbReference>
<evidence type="ECO:0000256" key="2">
    <source>
        <dbReference type="ARBA" id="ARBA00023125"/>
    </source>
</evidence>
<accession>A0A9X1UG93</accession>
<protein>
    <submittedName>
        <fullName evidence="5">S24 family peptidase</fullName>
    </submittedName>
</protein>
<sequence>MDIHEHRRRRLRALIDADETAKGNVAEFARNHNQDAARVRQVLNPNYREGQSFGERAARRFEEELGLAKMYFDFGFAIEEHNSPQAGAQVTGQDQSLIKRLLPDDKGNVVTWERPEDLEPDEDRVWIDRYDYHFSAGTGLIQWEVRQKKALPFDIGFFKALGSKPKDCKLLTVRGDSMEPFLFNRDMMMVDSTRTHVRDGKVYAIYFEDEPLVKQVFKQVGGSIVLHSYNGKYPDREVPAESMELVKIVGEVIYRSGSAMAGGN</sequence>
<evidence type="ECO:0000259" key="4">
    <source>
        <dbReference type="Pfam" id="PF00717"/>
    </source>
</evidence>
<reference evidence="5" key="1">
    <citation type="submission" date="2022-01" db="EMBL/GenBank/DDBJ databases">
        <title>Genome sequence and assembly of Parabukholderia sp. RG36.</title>
        <authorList>
            <person name="Chhetri G."/>
        </authorList>
    </citation>
    <scope>NUCLEOTIDE SEQUENCE</scope>
    <source>
        <strain evidence="5">RG36</strain>
    </source>
</reference>
<dbReference type="Pfam" id="PF00717">
    <property type="entry name" value="Peptidase_S24"/>
    <property type="match status" value="1"/>
</dbReference>
<gene>
    <name evidence="5" type="ORF">L5014_02530</name>
</gene>
<dbReference type="InterPro" id="IPR036286">
    <property type="entry name" value="LexA/Signal_pep-like_sf"/>
</dbReference>
<feature type="domain" description="Peptidase S24/S26A/S26B/S26C" evidence="4">
    <location>
        <begin position="133"/>
        <end position="253"/>
    </location>
</feature>
<keyword evidence="1" id="KW-0805">Transcription regulation</keyword>
<name>A0A9X1UG93_9BURK</name>
<dbReference type="RefSeq" id="WP_238461998.1">
    <property type="nucleotide sequence ID" value="NZ_JAKLJA010000001.1"/>
</dbReference>
<dbReference type="AlphaFoldDB" id="A0A9X1UG93"/>
<dbReference type="PANTHER" id="PTHR40661">
    <property type="match status" value="1"/>
</dbReference>
<proteinExistence type="predicted"/>
<dbReference type="CDD" id="cd06529">
    <property type="entry name" value="S24_LexA-like"/>
    <property type="match status" value="1"/>
</dbReference>
<keyword evidence="6" id="KW-1185">Reference proteome</keyword>
<dbReference type="InterPro" id="IPR015927">
    <property type="entry name" value="Peptidase_S24_S26A/B/C"/>
</dbReference>
<evidence type="ECO:0000256" key="1">
    <source>
        <dbReference type="ARBA" id="ARBA00023015"/>
    </source>
</evidence>